<dbReference type="InterPro" id="IPR021796">
    <property type="entry name" value="Tll0287-like_dom"/>
</dbReference>
<sequence length="285" mass="30127">MTLRGKIYAATGAATLIAFLAMWGLIHHEGRAARVSAAEASARLMVAQADVTDRYTREQVAPLLDRVAGAKVVFIPQSTGFFTIESEARLLGDALPGYGLRRVVLDSTGVTDGPDSWERDAIMRLRGEKKGEPYSEIRAPGRLSYVMPLTMSDGVCATCYTSKASAPIAIRDAFGTAHGFDRKAGEIVGATIATVPVPPAPASETTCVLLAALVIAALAAVFCAVVEVALLRPLSRIAAVAEHVSLGVEGVEEFDTREPGELGALALSFNRLRRSMESAIALVES</sequence>
<dbReference type="PROSITE" id="PS50885">
    <property type="entry name" value="HAMP"/>
    <property type="match status" value="1"/>
</dbReference>
<protein>
    <submittedName>
        <fullName evidence="3">DUF3365 domain-containing protein</fullName>
    </submittedName>
</protein>
<evidence type="ECO:0000259" key="2">
    <source>
        <dbReference type="PROSITE" id="PS50885"/>
    </source>
</evidence>
<comment type="caution">
    <text evidence="3">The sequence shown here is derived from an EMBL/GenBank/DDBJ whole genome shotgun (WGS) entry which is preliminary data.</text>
</comment>
<dbReference type="AlphaFoldDB" id="A0A850PCF2"/>
<dbReference type="Proteomes" id="UP000585665">
    <property type="component" value="Unassembled WGS sequence"/>
</dbReference>
<dbReference type="Pfam" id="PF11845">
    <property type="entry name" value="Tll0287-like"/>
    <property type="match status" value="1"/>
</dbReference>
<feature type="domain" description="HAMP" evidence="2">
    <location>
        <begin position="228"/>
        <end position="281"/>
    </location>
</feature>
<dbReference type="CDD" id="cd06225">
    <property type="entry name" value="HAMP"/>
    <property type="match status" value="1"/>
</dbReference>
<keyword evidence="1" id="KW-1133">Transmembrane helix</keyword>
<proteinExistence type="predicted"/>
<keyword evidence="1" id="KW-0472">Membrane</keyword>
<evidence type="ECO:0000313" key="4">
    <source>
        <dbReference type="Proteomes" id="UP000585665"/>
    </source>
</evidence>
<keyword evidence="1" id="KW-0812">Transmembrane</keyword>
<dbReference type="Gene3D" id="6.10.340.10">
    <property type="match status" value="1"/>
</dbReference>
<feature type="transmembrane region" description="Helical" evidence="1">
    <location>
        <begin position="7"/>
        <end position="26"/>
    </location>
</feature>
<feature type="transmembrane region" description="Helical" evidence="1">
    <location>
        <begin position="208"/>
        <end position="231"/>
    </location>
</feature>
<dbReference type="InterPro" id="IPR003660">
    <property type="entry name" value="HAMP_dom"/>
</dbReference>
<dbReference type="SMART" id="SM00304">
    <property type="entry name" value="HAMP"/>
    <property type="match status" value="1"/>
</dbReference>
<dbReference type="GO" id="GO:0016020">
    <property type="term" value="C:membrane"/>
    <property type="evidence" value="ECO:0007669"/>
    <property type="project" value="InterPro"/>
</dbReference>
<evidence type="ECO:0000256" key="1">
    <source>
        <dbReference type="SAM" id="Phobius"/>
    </source>
</evidence>
<dbReference type="Pfam" id="PF00672">
    <property type="entry name" value="HAMP"/>
    <property type="match status" value="1"/>
</dbReference>
<keyword evidence="4" id="KW-1185">Reference proteome</keyword>
<organism evidence="3 4">
    <name type="scientific">Ameyamaea chiangmaiensis</name>
    <dbReference type="NCBI Taxonomy" id="442969"/>
    <lineage>
        <taxon>Bacteria</taxon>
        <taxon>Pseudomonadati</taxon>
        <taxon>Pseudomonadota</taxon>
        <taxon>Alphaproteobacteria</taxon>
        <taxon>Acetobacterales</taxon>
        <taxon>Acetobacteraceae</taxon>
        <taxon>Ameyamaea</taxon>
    </lineage>
</organism>
<dbReference type="GO" id="GO:0007165">
    <property type="term" value="P:signal transduction"/>
    <property type="evidence" value="ECO:0007669"/>
    <property type="project" value="InterPro"/>
</dbReference>
<accession>A0A850PCF2</accession>
<name>A0A850PCF2_9PROT</name>
<evidence type="ECO:0000313" key="3">
    <source>
        <dbReference type="EMBL" id="NVN39622.1"/>
    </source>
</evidence>
<dbReference type="EMBL" id="JABXXR010000013">
    <property type="protein sequence ID" value="NVN39622.1"/>
    <property type="molecule type" value="Genomic_DNA"/>
</dbReference>
<gene>
    <name evidence="3" type="ORF">HUK82_03450</name>
</gene>
<dbReference type="RefSeq" id="WP_176612610.1">
    <property type="nucleotide sequence ID" value="NZ_JABXXR010000013.1"/>
</dbReference>
<reference evidence="3 4" key="1">
    <citation type="submission" date="2020-06" db="EMBL/GenBank/DDBJ databases">
        <title>Description of novel acetic acid bacteria.</title>
        <authorList>
            <person name="Sombolestani A."/>
        </authorList>
    </citation>
    <scope>NUCLEOTIDE SEQUENCE [LARGE SCALE GENOMIC DNA]</scope>
    <source>
        <strain evidence="3 4">LMG 27010</strain>
    </source>
</reference>